<reference evidence="2" key="1">
    <citation type="submission" date="2013-09" db="EMBL/GenBank/DDBJ databases">
        <title>The Genome Sequence of Anopheles culicifacies species A.</title>
        <authorList>
            <consortium name="The Broad Institute Genomics Platform"/>
            <person name="Neafsey D.E."/>
            <person name="Besansky N."/>
            <person name="Howell P."/>
            <person name="Walton C."/>
            <person name="Young S.K."/>
            <person name="Zeng Q."/>
            <person name="Gargeya S."/>
            <person name="Fitzgerald M."/>
            <person name="Haas B."/>
            <person name="Abouelleil A."/>
            <person name="Allen A.W."/>
            <person name="Alvarado L."/>
            <person name="Arachchi H.M."/>
            <person name="Berlin A.M."/>
            <person name="Chapman S.B."/>
            <person name="Gainer-Dewar J."/>
            <person name="Goldberg J."/>
            <person name="Griggs A."/>
            <person name="Gujja S."/>
            <person name="Hansen M."/>
            <person name="Howarth C."/>
            <person name="Imamovic A."/>
            <person name="Ireland A."/>
            <person name="Larimer J."/>
            <person name="McCowan C."/>
            <person name="Murphy C."/>
            <person name="Pearson M."/>
            <person name="Poon T.W."/>
            <person name="Priest M."/>
            <person name="Roberts A."/>
            <person name="Saif S."/>
            <person name="Shea T."/>
            <person name="Sisk P."/>
            <person name="Sykes S."/>
            <person name="Wortman J."/>
            <person name="Nusbaum C."/>
            <person name="Birren B."/>
        </authorList>
    </citation>
    <scope>NUCLEOTIDE SEQUENCE [LARGE SCALE GENOMIC DNA]</scope>
    <source>
        <strain evidence="2">A-37</strain>
    </source>
</reference>
<evidence type="ECO:0000313" key="2">
    <source>
        <dbReference type="Proteomes" id="UP000075883"/>
    </source>
</evidence>
<dbReference type="EnsemblMetazoa" id="ACUA027359-RA">
    <property type="protein sequence ID" value="ACUA027359-PA"/>
    <property type="gene ID" value="ACUA027359"/>
</dbReference>
<organism evidence="1 2">
    <name type="scientific">Anopheles culicifacies</name>
    <dbReference type="NCBI Taxonomy" id="139723"/>
    <lineage>
        <taxon>Eukaryota</taxon>
        <taxon>Metazoa</taxon>
        <taxon>Ecdysozoa</taxon>
        <taxon>Arthropoda</taxon>
        <taxon>Hexapoda</taxon>
        <taxon>Insecta</taxon>
        <taxon>Pterygota</taxon>
        <taxon>Neoptera</taxon>
        <taxon>Endopterygota</taxon>
        <taxon>Diptera</taxon>
        <taxon>Nematocera</taxon>
        <taxon>Culicoidea</taxon>
        <taxon>Culicidae</taxon>
        <taxon>Anophelinae</taxon>
        <taxon>Anopheles</taxon>
        <taxon>culicifacies species complex</taxon>
    </lineage>
</organism>
<dbReference type="VEuPathDB" id="VectorBase:ACUA027359"/>
<dbReference type="EMBL" id="AXCM01003523">
    <property type="status" value="NOT_ANNOTATED_CDS"/>
    <property type="molecule type" value="Genomic_DNA"/>
</dbReference>
<reference evidence="1" key="2">
    <citation type="submission" date="2020-05" db="UniProtKB">
        <authorList>
            <consortium name="EnsemblMetazoa"/>
        </authorList>
    </citation>
    <scope>IDENTIFICATION</scope>
    <source>
        <strain evidence="1">A-37</strain>
    </source>
</reference>
<proteinExistence type="predicted"/>
<evidence type="ECO:0000313" key="1">
    <source>
        <dbReference type="EnsemblMetazoa" id="ACUA027359-PA"/>
    </source>
</evidence>
<accession>A0A182MVM5</accession>
<keyword evidence="2" id="KW-1185">Reference proteome</keyword>
<sequence length="175" mass="19587">MGKEEVTVENDQLEVVGAMGHFATPSGRFPTERESVWRTYVISFSEVFDFKPGAGAGNVRLSLSARPETDNNRQQDMLLVVPWVSLVAWAPLRAAGTATCNQYRTFRLRFRLGTGMTSCFLFLPNELACAPLYSHHDSQSWEWDPNLGPIRSKTGAAISWTNEPLRSVDLDTFSK</sequence>
<protein>
    <submittedName>
        <fullName evidence="1">Uncharacterized protein</fullName>
    </submittedName>
</protein>
<dbReference type="Proteomes" id="UP000075883">
    <property type="component" value="Unassembled WGS sequence"/>
</dbReference>
<dbReference type="AlphaFoldDB" id="A0A182MVM5"/>
<name>A0A182MVM5_9DIPT</name>